<dbReference type="SUPFAM" id="SSF52402">
    <property type="entry name" value="Adenine nucleotide alpha hydrolases-like"/>
    <property type="match status" value="1"/>
</dbReference>
<dbReference type="Gene3D" id="3.40.50.620">
    <property type="entry name" value="HUPs"/>
    <property type="match status" value="1"/>
</dbReference>
<feature type="transmembrane region" description="Helical" evidence="7">
    <location>
        <begin position="66"/>
        <end position="87"/>
    </location>
</feature>
<evidence type="ECO:0000313" key="10">
    <source>
        <dbReference type="Proteomes" id="UP000053091"/>
    </source>
</evidence>
<evidence type="ECO:0000256" key="7">
    <source>
        <dbReference type="SAM" id="Phobius"/>
    </source>
</evidence>
<dbReference type="InterPro" id="IPR006153">
    <property type="entry name" value="Cation/H_exchanger_TM"/>
</dbReference>
<keyword evidence="6 7" id="KW-0472">Membrane</keyword>
<evidence type="ECO:0000256" key="4">
    <source>
        <dbReference type="ARBA" id="ARBA00022989"/>
    </source>
</evidence>
<evidence type="ECO:0000259" key="8">
    <source>
        <dbReference type="Pfam" id="PF00999"/>
    </source>
</evidence>
<gene>
    <name evidence="9" type="ORF">TBC1_111721</name>
</gene>
<feature type="transmembrane region" description="Helical" evidence="7">
    <location>
        <begin position="324"/>
        <end position="341"/>
    </location>
</feature>
<evidence type="ECO:0000256" key="5">
    <source>
        <dbReference type="ARBA" id="ARBA00023065"/>
    </source>
</evidence>
<dbReference type="PANTHER" id="PTHR32468">
    <property type="entry name" value="CATION/H + ANTIPORTER"/>
    <property type="match status" value="1"/>
</dbReference>
<feature type="domain" description="Cation/H+ exchanger transmembrane" evidence="8">
    <location>
        <begin position="85"/>
        <end position="462"/>
    </location>
</feature>
<dbReference type="RefSeq" id="WP_062040872.1">
    <property type="nucleotide sequence ID" value="NZ_DF968182.1"/>
</dbReference>
<dbReference type="PANTHER" id="PTHR32468:SF0">
    <property type="entry name" value="K(+)_H(+) ANTIPORTER 1"/>
    <property type="match status" value="1"/>
</dbReference>
<feature type="transmembrane region" description="Helical" evidence="7">
    <location>
        <begin position="381"/>
        <end position="403"/>
    </location>
</feature>
<dbReference type="EMBL" id="DF968182">
    <property type="protein sequence ID" value="GAP43565.1"/>
    <property type="molecule type" value="Genomic_DNA"/>
</dbReference>
<dbReference type="Gene3D" id="1.20.1530.20">
    <property type="match status" value="1"/>
</dbReference>
<feature type="transmembrane region" description="Helical" evidence="7">
    <location>
        <begin position="299"/>
        <end position="318"/>
    </location>
</feature>
<accession>A0A0S7BT04</accession>
<feature type="transmembrane region" description="Helical" evidence="7">
    <location>
        <begin position="130"/>
        <end position="150"/>
    </location>
</feature>
<comment type="subcellular location">
    <subcellularLocation>
        <location evidence="1">Membrane</location>
        <topology evidence="1">Multi-pass membrane protein</topology>
    </subcellularLocation>
</comment>
<feature type="transmembrane region" description="Helical" evidence="7">
    <location>
        <begin position="415"/>
        <end position="436"/>
    </location>
</feature>
<proteinExistence type="predicted"/>
<organism evidence="9">
    <name type="scientific">Lentimicrobium saccharophilum</name>
    <dbReference type="NCBI Taxonomy" id="1678841"/>
    <lineage>
        <taxon>Bacteria</taxon>
        <taxon>Pseudomonadati</taxon>
        <taxon>Bacteroidota</taxon>
        <taxon>Bacteroidia</taxon>
        <taxon>Bacteroidales</taxon>
        <taxon>Lentimicrobiaceae</taxon>
        <taxon>Lentimicrobium</taxon>
    </lineage>
</organism>
<feature type="transmembrane region" description="Helical" evidence="7">
    <location>
        <begin position="99"/>
        <end position="118"/>
    </location>
</feature>
<dbReference type="Pfam" id="PF00999">
    <property type="entry name" value="Na_H_Exchanger"/>
    <property type="match status" value="1"/>
</dbReference>
<dbReference type="AlphaFoldDB" id="A0A0S7BT04"/>
<evidence type="ECO:0000256" key="2">
    <source>
        <dbReference type="ARBA" id="ARBA00022448"/>
    </source>
</evidence>
<keyword evidence="10" id="KW-1185">Reference proteome</keyword>
<keyword evidence="4 7" id="KW-1133">Transmembrane helix</keyword>
<feature type="transmembrane region" description="Helical" evidence="7">
    <location>
        <begin position="162"/>
        <end position="186"/>
    </location>
</feature>
<evidence type="ECO:0000256" key="3">
    <source>
        <dbReference type="ARBA" id="ARBA00022692"/>
    </source>
</evidence>
<dbReference type="GO" id="GO:0016020">
    <property type="term" value="C:membrane"/>
    <property type="evidence" value="ECO:0007669"/>
    <property type="project" value="UniProtKB-SubCell"/>
</dbReference>
<dbReference type="STRING" id="1678841.TBC1_111721"/>
<feature type="transmembrane region" description="Helical" evidence="7">
    <location>
        <begin position="12"/>
        <end position="31"/>
    </location>
</feature>
<dbReference type="GO" id="GO:1902600">
    <property type="term" value="P:proton transmembrane transport"/>
    <property type="evidence" value="ECO:0007669"/>
    <property type="project" value="InterPro"/>
</dbReference>
<feature type="transmembrane region" description="Helical" evidence="7">
    <location>
        <begin position="198"/>
        <end position="221"/>
    </location>
</feature>
<feature type="transmembrane region" description="Helical" evidence="7">
    <location>
        <begin position="353"/>
        <end position="369"/>
    </location>
</feature>
<keyword evidence="5" id="KW-0406">Ion transport</keyword>
<feature type="transmembrane region" description="Helical" evidence="7">
    <location>
        <begin position="233"/>
        <end position="256"/>
    </location>
</feature>
<sequence length="717" mass="77606">MKGIGGSSGKFSAFFNLAMISVVAVVLWFILDAGKMLETAIPGSAPQGNAANGHSGVFNLADVISLHHPLSILILQILVIILASRMLGWIMSLIRQPTVIGEILAGIMLGPSLLGLYFPEATIFLFPETSIGNLQFLSQIGLILFMFIIGMELDIGVLKQRAGAAVFISNASIVVPFVLGVGLSYFLFEKFSLPGGRYVPFALFMGIAMSITAFPVLARIVQERGMTRTPLGITAITCAAVNDITAWGILALVVAIANASAISGALLTIFLSLVYVLVMLLIVRPLLGKVARKYTVRETISKMVVAIVLSIMLVSSYITEVIGIHALFGAFMAGVIIPDNVRFKQIMAEKLEDVSLVLLLPLFFVYTGLRTEIGLLNEPGLWLTALLVVAVGVAGKFAGTALASRMTGQSWKDSLLLGALMNTRGLIELVALNIGYDIGVLSPEIFTILVLMALVTTFMTGPAMALIYYFYPSTDTDYTGKPVFRVLIAFGPPEAGGRLSSLAGNLFNRSRNNLKITALHLTPNTEISMKNAKLFEEEAFRKVHEVAAENGIDVKTIYRTAENVSQEIVKTARRGKFDLLIVGSSRPLLSHDETGGKARYFFDNARCNVGLFIDKGFVKPEKVLIITESGSEAWLYELVARFNPQSTIDSACILPPAVPVKGREIKALREVFLSDITDDFSAYDLIISTPDCYRDQRDAGAAWIDGKASVLLLGRKS</sequence>
<dbReference type="Proteomes" id="UP000053091">
    <property type="component" value="Unassembled WGS sequence"/>
</dbReference>
<evidence type="ECO:0000313" key="9">
    <source>
        <dbReference type="EMBL" id="GAP43565.1"/>
    </source>
</evidence>
<dbReference type="InterPro" id="IPR050794">
    <property type="entry name" value="CPA2_transporter"/>
</dbReference>
<dbReference type="PATRIC" id="fig|1678841.3.peg.1913"/>
<feature type="transmembrane region" description="Helical" evidence="7">
    <location>
        <begin position="448"/>
        <end position="471"/>
    </location>
</feature>
<dbReference type="InterPro" id="IPR038770">
    <property type="entry name" value="Na+/solute_symporter_sf"/>
</dbReference>
<dbReference type="InterPro" id="IPR014729">
    <property type="entry name" value="Rossmann-like_a/b/a_fold"/>
</dbReference>
<evidence type="ECO:0000256" key="1">
    <source>
        <dbReference type="ARBA" id="ARBA00004141"/>
    </source>
</evidence>
<protein>
    <submittedName>
        <fullName evidence="9">Transporter, CPA2 family</fullName>
    </submittedName>
</protein>
<feature type="transmembrane region" description="Helical" evidence="7">
    <location>
        <begin position="262"/>
        <end position="287"/>
    </location>
</feature>
<dbReference type="GO" id="GO:0015297">
    <property type="term" value="F:antiporter activity"/>
    <property type="evidence" value="ECO:0007669"/>
    <property type="project" value="InterPro"/>
</dbReference>
<reference evidence="9" key="1">
    <citation type="journal article" date="2015" name="Genome Announc.">
        <title>Draft Genome Sequence of Bacteroidales Strain TBC1, a Novel Isolate from a Methanogenic Wastewater Treatment System.</title>
        <authorList>
            <person name="Tourlousse D.M."/>
            <person name="Matsuura N."/>
            <person name="Sun L."/>
            <person name="Toyonaga M."/>
            <person name="Kuroda K."/>
            <person name="Ohashi A."/>
            <person name="Cruz R."/>
            <person name="Yamaguchi T."/>
            <person name="Sekiguchi Y."/>
        </authorList>
    </citation>
    <scope>NUCLEOTIDE SEQUENCE [LARGE SCALE GENOMIC DNA]</scope>
    <source>
        <strain evidence="9">TBC1</strain>
    </source>
</reference>
<keyword evidence="3 7" id="KW-0812">Transmembrane</keyword>
<dbReference type="OrthoDB" id="9793589at2"/>
<name>A0A0S7BT04_9BACT</name>
<evidence type="ECO:0000256" key="6">
    <source>
        <dbReference type="ARBA" id="ARBA00023136"/>
    </source>
</evidence>
<keyword evidence="2" id="KW-0813">Transport</keyword>